<evidence type="ECO:0000256" key="1">
    <source>
        <dbReference type="ARBA" id="ARBA00010021"/>
    </source>
</evidence>
<dbReference type="GO" id="GO:0006744">
    <property type="term" value="P:ubiquinone biosynthetic process"/>
    <property type="evidence" value="ECO:0007669"/>
    <property type="project" value="TreeGrafter"/>
</dbReference>
<evidence type="ECO:0000259" key="4">
    <source>
        <dbReference type="Pfam" id="PF20696"/>
    </source>
</evidence>
<dbReference type="InterPro" id="IPR002830">
    <property type="entry name" value="UbiD"/>
</dbReference>
<gene>
    <name evidence="5" type="ORF">HELGO_WM37027</name>
</gene>
<dbReference type="PANTHER" id="PTHR30108:SF17">
    <property type="entry name" value="FERULIC ACID DECARBOXYLASE 1"/>
    <property type="match status" value="1"/>
</dbReference>
<dbReference type="Pfam" id="PF20696">
    <property type="entry name" value="UbiD_C"/>
    <property type="match status" value="2"/>
</dbReference>
<dbReference type="InterPro" id="IPR022390">
    <property type="entry name" value="HBDC"/>
</dbReference>
<dbReference type="GO" id="GO:0005829">
    <property type="term" value="C:cytosol"/>
    <property type="evidence" value="ECO:0007669"/>
    <property type="project" value="TreeGrafter"/>
</dbReference>
<feature type="domain" description="3-octaprenyl-4-hydroxybenzoate carboxy-lyase-like C-terminal" evidence="4">
    <location>
        <begin position="470"/>
        <end position="557"/>
    </location>
</feature>
<feature type="domain" description="3-octaprenyl-4-hydroxybenzoate carboxy-lyase-like N-terminal" evidence="3">
    <location>
        <begin position="9"/>
        <end position="81"/>
    </location>
</feature>
<dbReference type="Gene3D" id="3.40.1670.10">
    <property type="entry name" value="UbiD C-terminal domain-like"/>
    <property type="match status" value="1"/>
</dbReference>
<name>A0A6S6S9N9_9BACT</name>
<dbReference type="NCBIfam" id="TIGR03701">
    <property type="entry name" value="mena_SCO4490"/>
    <property type="match status" value="1"/>
</dbReference>
<evidence type="ECO:0000313" key="5">
    <source>
        <dbReference type="EMBL" id="CAA6804503.1"/>
    </source>
</evidence>
<dbReference type="NCBIfam" id="TIGR00148">
    <property type="entry name" value="UbiD family decarboxylase"/>
    <property type="match status" value="1"/>
</dbReference>
<evidence type="ECO:0000259" key="2">
    <source>
        <dbReference type="Pfam" id="PF01977"/>
    </source>
</evidence>
<dbReference type="InterPro" id="IPR049381">
    <property type="entry name" value="UbiD-like_C"/>
</dbReference>
<dbReference type="Pfam" id="PF20695">
    <property type="entry name" value="UbiD_N"/>
    <property type="match status" value="1"/>
</dbReference>
<dbReference type="SUPFAM" id="SSF143968">
    <property type="entry name" value="UbiD C-terminal domain-like"/>
    <property type="match status" value="2"/>
</dbReference>
<comment type="similarity">
    <text evidence="1">Belongs to the UbiD family.</text>
</comment>
<protein>
    <submittedName>
        <fullName evidence="5">Menaquinone biosynthesis decarboxylase</fullName>
    </submittedName>
</protein>
<dbReference type="AlphaFoldDB" id="A0A6S6S9N9"/>
<proteinExistence type="inferred from homology"/>
<dbReference type="Pfam" id="PF01977">
    <property type="entry name" value="UbiD"/>
    <property type="match status" value="1"/>
</dbReference>
<sequence length="607" mass="69547">MKEYTNNTINILKENNLLRIIDDELDIYLEIPHVAYIETKKENSKALLFTNVVDKKNNKKFDTPVLMNVFCNEKAIELFIGNLKEIENEISSLLKMEPAEGFSNKIKMFGKLFNLKYALPKKLKKRGVCQEVIHLGQEAKTSNIPVLTTWEQDAGPFITMGQVYTKSLDGKMSNVGMYRLQMHNDHQVGLHWQIHKDSNHFFHEYKKAGKKMPVSIAIGGHPLYIWSAQSPLPIGIFELMLYGFIKKENAKLVQCISNDLYVPHDVDFVIEGFVDTSKTKTEGPFGDHTGYYTLEDEYPFLEITAITHKKTPVFSATVVGKPPLEDKYMGHATERIFKPLLQTTVPDLVDYYLPENGVFHNLVLAKIKVLYPGHAQQVMHALWGIGQMSFVKHAVFVSENAPELNSMEIIPYILNRVDIHEMLLSRGIVDALDHSSPKFAVGGKLGIDASNDEIQPCTKTILDDNLLLDKIKNCSNEVESLKQYYTDTANPIVVLTVQKNRSHKVLLAELQSLFEFLKIVVVVDIKNNQLDNPYMLLWRVVNNIDANRDLYFQEDTMLIDASNKNHYDNYQRIWPDDVSCTPEVINRLKKRKVINIDKSFEEKFSIF</sequence>
<dbReference type="SUPFAM" id="SSF50475">
    <property type="entry name" value="FMN-binding split barrel"/>
    <property type="match status" value="1"/>
</dbReference>
<organism evidence="5">
    <name type="scientific">uncultured Sulfurovum sp</name>
    <dbReference type="NCBI Taxonomy" id="269237"/>
    <lineage>
        <taxon>Bacteria</taxon>
        <taxon>Pseudomonadati</taxon>
        <taxon>Campylobacterota</taxon>
        <taxon>Epsilonproteobacteria</taxon>
        <taxon>Campylobacterales</taxon>
        <taxon>Sulfurovaceae</taxon>
        <taxon>Sulfurovum</taxon>
        <taxon>environmental samples</taxon>
    </lineage>
</organism>
<feature type="domain" description="3-octaprenyl-4-hydroxybenzoate carboxy-lyase-like C-terminal" evidence="4">
    <location>
        <begin position="327"/>
        <end position="449"/>
    </location>
</feature>
<dbReference type="InterPro" id="IPR048304">
    <property type="entry name" value="UbiD_Rift_dom"/>
</dbReference>
<reference evidence="5" key="1">
    <citation type="submission" date="2020-01" db="EMBL/GenBank/DDBJ databases">
        <authorList>
            <person name="Meier V. D."/>
            <person name="Meier V D."/>
        </authorList>
    </citation>
    <scope>NUCLEOTIDE SEQUENCE</scope>
    <source>
        <strain evidence="5">HLG_WM_MAG_06</strain>
    </source>
</reference>
<dbReference type="EMBL" id="CACVAP010000044">
    <property type="protein sequence ID" value="CAA6804503.1"/>
    <property type="molecule type" value="Genomic_DNA"/>
</dbReference>
<dbReference type="PANTHER" id="PTHR30108">
    <property type="entry name" value="3-OCTAPRENYL-4-HYDROXYBENZOATE CARBOXY-LYASE-RELATED"/>
    <property type="match status" value="1"/>
</dbReference>
<evidence type="ECO:0000259" key="3">
    <source>
        <dbReference type="Pfam" id="PF20695"/>
    </source>
</evidence>
<dbReference type="InterPro" id="IPR049383">
    <property type="entry name" value="UbiD-like_N"/>
</dbReference>
<accession>A0A6S6S9N9</accession>
<feature type="domain" description="3-octaprenyl-4-hydroxybenzoate carboxy-lyase-like Rift-related" evidence="2">
    <location>
        <begin position="124"/>
        <end position="322"/>
    </location>
</feature>
<dbReference type="GO" id="GO:0008694">
    <property type="term" value="F:4-hydroxy-3-polyprenylbenzoate decarboxylase activity"/>
    <property type="evidence" value="ECO:0007669"/>
    <property type="project" value="TreeGrafter"/>
</dbReference>